<dbReference type="Gene3D" id="3.30.40.10">
    <property type="entry name" value="Zinc/RING finger domain, C3HC4 (zinc finger)"/>
    <property type="match status" value="1"/>
</dbReference>
<evidence type="ECO:0000256" key="2">
    <source>
        <dbReference type="ARBA" id="ARBA00022771"/>
    </source>
</evidence>
<comment type="caution">
    <text evidence="6">The sequence shown here is derived from an EMBL/GenBank/DDBJ whole genome shotgun (WGS) entry which is preliminary data.</text>
</comment>
<dbReference type="SUPFAM" id="SSF57850">
    <property type="entry name" value="RING/U-box"/>
    <property type="match status" value="1"/>
</dbReference>
<dbReference type="Proteomes" id="UP000825890">
    <property type="component" value="Unassembled WGS sequence"/>
</dbReference>
<gene>
    <name evidence="6" type="ORF">CKM354_000013300</name>
</gene>
<accession>A0A9P3C584</accession>
<evidence type="ECO:0000313" key="6">
    <source>
        <dbReference type="EMBL" id="GIZ36664.1"/>
    </source>
</evidence>
<evidence type="ECO:0000256" key="4">
    <source>
        <dbReference type="PROSITE-ProRule" id="PRU00175"/>
    </source>
</evidence>
<protein>
    <recommendedName>
        <fullName evidence="5">RING-type domain-containing protein</fullName>
    </recommendedName>
</protein>
<dbReference type="PROSITE" id="PS50089">
    <property type="entry name" value="ZF_RING_2"/>
    <property type="match status" value="1"/>
</dbReference>
<keyword evidence="1" id="KW-0479">Metal-binding</keyword>
<feature type="domain" description="RING-type" evidence="5">
    <location>
        <begin position="28"/>
        <end position="67"/>
    </location>
</feature>
<evidence type="ECO:0000259" key="5">
    <source>
        <dbReference type="PROSITE" id="PS50089"/>
    </source>
</evidence>
<proteinExistence type="predicted"/>
<dbReference type="InterPro" id="IPR001841">
    <property type="entry name" value="Znf_RING"/>
</dbReference>
<evidence type="ECO:0000256" key="1">
    <source>
        <dbReference type="ARBA" id="ARBA00022723"/>
    </source>
</evidence>
<name>A0A9P3C584_9PEZI</name>
<dbReference type="EMBL" id="BOLY01000001">
    <property type="protein sequence ID" value="GIZ36664.1"/>
    <property type="molecule type" value="Genomic_DNA"/>
</dbReference>
<keyword evidence="3" id="KW-0862">Zinc</keyword>
<evidence type="ECO:0000256" key="3">
    <source>
        <dbReference type="ARBA" id="ARBA00022833"/>
    </source>
</evidence>
<dbReference type="GO" id="GO:0008270">
    <property type="term" value="F:zinc ion binding"/>
    <property type="evidence" value="ECO:0007669"/>
    <property type="project" value="UniProtKB-KW"/>
</dbReference>
<dbReference type="InterPro" id="IPR013083">
    <property type="entry name" value="Znf_RING/FYVE/PHD"/>
</dbReference>
<keyword evidence="2 4" id="KW-0863">Zinc-finger</keyword>
<reference evidence="6 7" key="1">
    <citation type="submission" date="2021-01" db="EMBL/GenBank/DDBJ databases">
        <title>Cercospora kikuchii MAFF 305040 whole genome shotgun sequence.</title>
        <authorList>
            <person name="Kashiwa T."/>
            <person name="Suzuki T."/>
        </authorList>
    </citation>
    <scope>NUCLEOTIDE SEQUENCE [LARGE SCALE GENOMIC DNA]</scope>
    <source>
        <strain evidence="6 7">MAFF 305040</strain>
    </source>
</reference>
<keyword evidence="7" id="KW-1185">Reference proteome</keyword>
<dbReference type="InterPro" id="IPR017907">
    <property type="entry name" value="Znf_RING_CS"/>
</dbReference>
<dbReference type="RefSeq" id="XP_044651151.1">
    <property type="nucleotide sequence ID" value="XM_044795216.1"/>
</dbReference>
<sequence length="451" mass="51009">MSLLRDLTPLAASLERLRLENPEDSEYCESCHEPTVEIAQTICGHRLCYECLQSWITDPVEARPSCRTRHFVPDNARTMFPRARPLEIAEPIPDLGEGTYVPGIGTYVTIDSNRTLFAEPRDRSDPDADHIILDGHAVYYYVCDYIRSASADNTCLIPVFWDEVLTRNARYTFSRRRGTSEFRYEHMSVRTYGRAVTHLDIPNHPMTILAHQVSSFFNTPGNGPIATSIVNRARTRAPVPAIWGREYDVRIDAQTLARLALPATDDSNLIEGQDGSAEAYDLGGDGGTRAGDNNDATEGGVRLSNSSFYGSWYDDDSDSEDESSGFDEGDFPFRLEPVVLSGSTLYNLLRELIPLETNPALQAPRFIEQIPIHDIRYKFTQFCSRMQYAYRGCSMNRELAGPLPGPMWQMWADEVEDWFDEEPSGEFLTNLLATAVRRGLQEDDEYEFTLF</sequence>
<dbReference type="GeneID" id="68285708"/>
<dbReference type="PROSITE" id="PS00518">
    <property type="entry name" value="ZF_RING_1"/>
    <property type="match status" value="1"/>
</dbReference>
<dbReference type="AlphaFoldDB" id="A0A9P3C584"/>
<dbReference type="OrthoDB" id="3800056at2759"/>
<organism evidence="6 7">
    <name type="scientific">Cercospora kikuchii</name>
    <dbReference type="NCBI Taxonomy" id="84275"/>
    <lineage>
        <taxon>Eukaryota</taxon>
        <taxon>Fungi</taxon>
        <taxon>Dikarya</taxon>
        <taxon>Ascomycota</taxon>
        <taxon>Pezizomycotina</taxon>
        <taxon>Dothideomycetes</taxon>
        <taxon>Dothideomycetidae</taxon>
        <taxon>Mycosphaerellales</taxon>
        <taxon>Mycosphaerellaceae</taxon>
        <taxon>Cercospora</taxon>
    </lineage>
</organism>
<evidence type="ECO:0000313" key="7">
    <source>
        <dbReference type="Proteomes" id="UP000825890"/>
    </source>
</evidence>